<comment type="caution">
    <text evidence="3">The sequence shown here is derived from an EMBL/GenBank/DDBJ whole genome shotgun (WGS) entry which is preliminary data.</text>
</comment>
<protein>
    <recommendedName>
        <fullName evidence="5">Class F sortase</fullName>
    </recommendedName>
</protein>
<reference evidence="4" key="1">
    <citation type="journal article" date="2019" name="Int. J. Syst. Evol. Microbiol.">
        <title>The Global Catalogue of Microorganisms (GCM) 10K type strain sequencing project: providing services to taxonomists for standard genome sequencing and annotation.</title>
        <authorList>
            <consortium name="The Broad Institute Genomics Platform"/>
            <consortium name="The Broad Institute Genome Sequencing Center for Infectious Disease"/>
            <person name="Wu L."/>
            <person name="Ma J."/>
        </authorList>
    </citation>
    <scope>NUCLEOTIDE SEQUENCE [LARGE SCALE GENOMIC DNA]</scope>
    <source>
        <strain evidence="4">JCM 17979</strain>
    </source>
</reference>
<gene>
    <name evidence="3" type="ORF">GCM10023200_53280</name>
</gene>
<feature type="region of interest" description="Disordered" evidence="2">
    <location>
        <begin position="1"/>
        <end position="28"/>
    </location>
</feature>
<proteinExistence type="predicted"/>
<sequence>MAASPAPVRAPTTTPPAREPAAPTRLRVPAMDLDAPVVPVGVAADGQMEVPGRISEIGWYRFGAAPGSPAGSAVLAGHVDDRVQGKGAFADLGALRPGDEVGVGTGDGVGTGNGVVTYRVREVRSFAKEALPVDDLFRETGPPRLVLVTCDGPFDRAARSYRDNLVVVADPVPGAR</sequence>
<dbReference type="InterPro" id="IPR042001">
    <property type="entry name" value="Sortase_F"/>
</dbReference>
<organism evidence="3 4">
    <name type="scientific">Actinomycetospora chlora</name>
    <dbReference type="NCBI Taxonomy" id="663608"/>
    <lineage>
        <taxon>Bacteria</taxon>
        <taxon>Bacillati</taxon>
        <taxon>Actinomycetota</taxon>
        <taxon>Actinomycetes</taxon>
        <taxon>Pseudonocardiales</taxon>
        <taxon>Pseudonocardiaceae</taxon>
        <taxon>Actinomycetospora</taxon>
    </lineage>
</organism>
<evidence type="ECO:0000256" key="2">
    <source>
        <dbReference type="SAM" id="MobiDB-lite"/>
    </source>
</evidence>
<dbReference type="InterPro" id="IPR005754">
    <property type="entry name" value="Sortase"/>
</dbReference>
<dbReference type="Pfam" id="PF04203">
    <property type="entry name" value="Sortase"/>
    <property type="match status" value="1"/>
</dbReference>
<dbReference type="RefSeq" id="WP_345423206.1">
    <property type="nucleotide sequence ID" value="NZ_BAABHO010000063.1"/>
</dbReference>
<accession>A0ABP9CEK0</accession>
<dbReference type="SUPFAM" id="SSF63817">
    <property type="entry name" value="Sortase"/>
    <property type="match status" value="1"/>
</dbReference>
<evidence type="ECO:0000313" key="3">
    <source>
        <dbReference type="EMBL" id="GAA4808864.1"/>
    </source>
</evidence>
<keyword evidence="1" id="KW-0378">Hydrolase</keyword>
<evidence type="ECO:0000313" key="4">
    <source>
        <dbReference type="Proteomes" id="UP001500928"/>
    </source>
</evidence>
<dbReference type="Gene3D" id="2.40.260.10">
    <property type="entry name" value="Sortase"/>
    <property type="match status" value="1"/>
</dbReference>
<dbReference type="Proteomes" id="UP001500928">
    <property type="component" value="Unassembled WGS sequence"/>
</dbReference>
<dbReference type="InterPro" id="IPR023365">
    <property type="entry name" value="Sortase_dom-sf"/>
</dbReference>
<keyword evidence="4" id="KW-1185">Reference proteome</keyword>
<evidence type="ECO:0000256" key="1">
    <source>
        <dbReference type="ARBA" id="ARBA00022801"/>
    </source>
</evidence>
<evidence type="ECO:0008006" key="5">
    <source>
        <dbReference type="Google" id="ProtNLM"/>
    </source>
</evidence>
<name>A0ABP9CEK0_9PSEU</name>
<feature type="compositionally biased region" description="Low complexity" evidence="2">
    <location>
        <begin position="1"/>
        <end position="12"/>
    </location>
</feature>
<dbReference type="CDD" id="cd05829">
    <property type="entry name" value="Sortase_F"/>
    <property type="match status" value="1"/>
</dbReference>
<dbReference type="EMBL" id="BAABHO010000063">
    <property type="protein sequence ID" value="GAA4808864.1"/>
    <property type="molecule type" value="Genomic_DNA"/>
</dbReference>